<dbReference type="AlphaFoldDB" id="A0A384JR65"/>
<evidence type="ECO:0000256" key="1">
    <source>
        <dbReference type="SAM" id="MobiDB-lite"/>
    </source>
</evidence>
<dbReference type="RefSeq" id="XP_024550594.1">
    <property type="nucleotide sequence ID" value="XM_024694801.1"/>
</dbReference>
<sequence>MVNLGRLIQKIKEKALRDGDNQGTVSEDDFQEIRKHLQMKIPEKHPQATPDQLQLILANSFCNYFWGKKQAEKVFPEEFTLQTIPEQPQEAIQVTPSSEPETQRVAPHPETPLVNQSTPTPQQSQTAAIFPNFTAEQWVAMTKNSPEVAKMMLERISATTGKANQSKESSIHHESS</sequence>
<feature type="compositionally biased region" description="Polar residues" evidence="1">
    <location>
        <begin position="157"/>
        <end position="168"/>
    </location>
</feature>
<dbReference type="EMBL" id="CP009812">
    <property type="protein sequence ID" value="ATZ53069.1"/>
    <property type="molecule type" value="Genomic_DNA"/>
</dbReference>
<reference evidence="2 3" key="1">
    <citation type="journal article" date="2011" name="PLoS Genet.">
        <title>Genomic analysis of the necrotrophic fungal pathogens Sclerotinia sclerotiorum and Botrytis cinerea.</title>
        <authorList>
            <person name="Amselem J."/>
            <person name="Cuomo C.A."/>
            <person name="van Kan J.A."/>
            <person name="Viaud M."/>
            <person name="Benito E.P."/>
            <person name="Couloux A."/>
            <person name="Coutinho P.M."/>
            <person name="de Vries R.P."/>
            <person name="Dyer P.S."/>
            <person name="Fillinger S."/>
            <person name="Fournier E."/>
            <person name="Gout L."/>
            <person name="Hahn M."/>
            <person name="Kohn L."/>
            <person name="Lapalu N."/>
            <person name="Plummer K.M."/>
            <person name="Pradier J.M."/>
            <person name="Quevillon E."/>
            <person name="Sharon A."/>
            <person name="Simon A."/>
            <person name="ten Have A."/>
            <person name="Tudzynski B."/>
            <person name="Tudzynski P."/>
            <person name="Wincker P."/>
            <person name="Andrew M."/>
            <person name="Anthouard V."/>
            <person name="Beever R.E."/>
            <person name="Beffa R."/>
            <person name="Benoit I."/>
            <person name="Bouzid O."/>
            <person name="Brault B."/>
            <person name="Chen Z."/>
            <person name="Choquer M."/>
            <person name="Collemare J."/>
            <person name="Cotton P."/>
            <person name="Danchin E.G."/>
            <person name="Da Silva C."/>
            <person name="Gautier A."/>
            <person name="Giraud C."/>
            <person name="Giraud T."/>
            <person name="Gonzalez C."/>
            <person name="Grossetete S."/>
            <person name="Guldener U."/>
            <person name="Henrissat B."/>
            <person name="Howlett B.J."/>
            <person name="Kodira C."/>
            <person name="Kretschmer M."/>
            <person name="Lappartient A."/>
            <person name="Leroch M."/>
            <person name="Levis C."/>
            <person name="Mauceli E."/>
            <person name="Neuveglise C."/>
            <person name="Oeser B."/>
            <person name="Pearson M."/>
            <person name="Poulain J."/>
            <person name="Poussereau N."/>
            <person name="Quesneville H."/>
            <person name="Rascle C."/>
            <person name="Schumacher J."/>
            <person name="Segurens B."/>
            <person name="Sexton A."/>
            <person name="Silva E."/>
            <person name="Sirven C."/>
            <person name="Soanes D.M."/>
            <person name="Talbot N.J."/>
            <person name="Templeton M."/>
            <person name="Yandava C."/>
            <person name="Yarden O."/>
            <person name="Zeng Q."/>
            <person name="Rollins J.A."/>
            <person name="Lebrun M.H."/>
            <person name="Dickman M."/>
        </authorList>
    </citation>
    <scope>NUCLEOTIDE SEQUENCE [LARGE SCALE GENOMIC DNA]</scope>
    <source>
        <strain evidence="2 3">B05.10</strain>
    </source>
</reference>
<evidence type="ECO:0000313" key="3">
    <source>
        <dbReference type="Proteomes" id="UP000001798"/>
    </source>
</evidence>
<organism evidence="2 3">
    <name type="scientific">Botryotinia fuckeliana (strain B05.10)</name>
    <name type="common">Noble rot fungus</name>
    <name type="synonym">Botrytis cinerea</name>
    <dbReference type="NCBI Taxonomy" id="332648"/>
    <lineage>
        <taxon>Eukaryota</taxon>
        <taxon>Fungi</taxon>
        <taxon>Dikarya</taxon>
        <taxon>Ascomycota</taxon>
        <taxon>Pezizomycotina</taxon>
        <taxon>Leotiomycetes</taxon>
        <taxon>Helotiales</taxon>
        <taxon>Sclerotiniaceae</taxon>
        <taxon>Botrytis</taxon>
    </lineage>
</organism>
<evidence type="ECO:0008006" key="4">
    <source>
        <dbReference type="Google" id="ProtNLM"/>
    </source>
</evidence>
<accession>A0A384JR65</accession>
<name>A0A384JR65_BOTFB</name>
<reference evidence="2 3" key="2">
    <citation type="journal article" date="2012" name="Eukaryot. Cell">
        <title>Genome update of Botrytis cinerea strains B05.10 and T4.</title>
        <authorList>
            <person name="Staats M."/>
            <person name="van Kan J.A."/>
        </authorList>
    </citation>
    <scope>NUCLEOTIDE SEQUENCE [LARGE SCALE GENOMIC DNA]</scope>
    <source>
        <strain evidence="2 3">B05.10</strain>
    </source>
</reference>
<dbReference type="KEGG" id="bfu:BCIN_08g06800"/>
<evidence type="ECO:0000313" key="2">
    <source>
        <dbReference type="EMBL" id="ATZ53069.1"/>
    </source>
</evidence>
<feature type="region of interest" description="Disordered" evidence="1">
    <location>
        <begin position="156"/>
        <end position="176"/>
    </location>
</feature>
<keyword evidence="3" id="KW-1185">Reference proteome</keyword>
<proteinExistence type="predicted"/>
<dbReference type="GeneID" id="5430159"/>
<dbReference type="Proteomes" id="UP000001798">
    <property type="component" value="Chromosome 8"/>
</dbReference>
<protein>
    <recommendedName>
        <fullName evidence="4">EF-hand domain-containing protein</fullName>
    </recommendedName>
</protein>
<reference evidence="2 3" key="3">
    <citation type="journal article" date="2017" name="Mol. Plant Pathol.">
        <title>A gapless genome sequence of the fungus Botrytis cinerea.</title>
        <authorList>
            <person name="Van Kan J.A."/>
            <person name="Stassen J.H."/>
            <person name="Mosbach A."/>
            <person name="Van Der Lee T.A."/>
            <person name="Faino L."/>
            <person name="Farmer A.D."/>
            <person name="Papasotiriou D.G."/>
            <person name="Zhou S."/>
            <person name="Seidl M.F."/>
            <person name="Cottam E."/>
            <person name="Edel D."/>
            <person name="Hahn M."/>
            <person name="Schwartz D.C."/>
            <person name="Dietrich R.A."/>
            <person name="Widdison S."/>
            <person name="Scalliet G."/>
        </authorList>
    </citation>
    <scope>NUCLEOTIDE SEQUENCE [LARGE SCALE GENOMIC DNA]</scope>
    <source>
        <strain evidence="2 3">B05.10</strain>
    </source>
</reference>
<feature type="compositionally biased region" description="Polar residues" evidence="1">
    <location>
        <begin position="84"/>
        <end position="100"/>
    </location>
</feature>
<feature type="region of interest" description="Disordered" evidence="1">
    <location>
        <begin position="84"/>
        <end position="124"/>
    </location>
</feature>
<dbReference type="VEuPathDB" id="FungiDB:Bcin08g06800"/>
<gene>
    <name evidence="2" type="ORF">BCIN_08g06800</name>
</gene>
<dbReference type="OrthoDB" id="3558932at2759"/>